<feature type="domain" description="HTH tetR-type" evidence="4">
    <location>
        <begin position="12"/>
        <end position="72"/>
    </location>
</feature>
<sequence length="202" mass="24365">MQELKKADRRIRRTKRTLMKSFLQLMEVKAYHSITVKDIVEHADYNRATFYRHFQYKEALVEELETELFDGLVTAFRAPYLNKDQLNMIHLTVSEIQLFDYILEHAHFYKLWNHSEAIPGFENRFIHTMIQLFNEDLKLSAPQEDHINYHLFTTFRAYGIWGLILDWIKDDFTASTTYMSRQLIHILNYKPPKMYVRKTSIH</sequence>
<feature type="DNA-binding region" description="H-T-H motif" evidence="3">
    <location>
        <begin position="35"/>
        <end position="54"/>
    </location>
</feature>
<dbReference type="RefSeq" id="WP_058950873.1">
    <property type="nucleotide sequence ID" value="NZ_BBXV01000039.1"/>
</dbReference>
<dbReference type="InterPro" id="IPR039532">
    <property type="entry name" value="TetR_C_Firmicutes"/>
</dbReference>
<dbReference type="GO" id="GO:0003677">
    <property type="term" value="F:DNA binding"/>
    <property type="evidence" value="ECO:0007669"/>
    <property type="project" value="UniProtKB-UniRule"/>
</dbReference>
<proteinExistence type="predicted"/>
<dbReference type="AlphaFoldDB" id="A0A0U9H9E7"/>
<protein>
    <recommendedName>
        <fullName evidence="4">HTH tetR-type domain-containing protein</fullName>
    </recommendedName>
</protein>
<keyword evidence="1" id="KW-0678">Repressor</keyword>
<dbReference type="Proteomes" id="UP000052946">
    <property type="component" value="Unassembled WGS sequence"/>
</dbReference>
<dbReference type="Pfam" id="PF00440">
    <property type="entry name" value="TetR_N"/>
    <property type="match status" value="1"/>
</dbReference>
<dbReference type="SUPFAM" id="SSF46689">
    <property type="entry name" value="Homeodomain-like"/>
    <property type="match status" value="1"/>
</dbReference>
<dbReference type="OrthoDB" id="9810250at2"/>
<dbReference type="Pfam" id="PF14278">
    <property type="entry name" value="TetR_C_8"/>
    <property type="match status" value="1"/>
</dbReference>
<evidence type="ECO:0000256" key="2">
    <source>
        <dbReference type="ARBA" id="ARBA00023125"/>
    </source>
</evidence>
<evidence type="ECO:0000313" key="6">
    <source>
        <dbReference type="Proteomes" id="UP000052946"/>
    </source>
</evidence>
<evidence type="ECO:0000259" key="4">
    <source>
        <dbReference type="PROSITE" id="PS50977"/>
    </source>
</evidence>
<evidence type="ECO:0000256" key="1">
    <source>
        <dbReference type="ARBA" id="ARBA00022491"/>
    </source>
</evidence>
<gene>
    <name evidence="5" type="ORF">OPHB3_3078</name>
</gene>
<dbReference type="InterPro" id="IPR001647">
    <property type="entry name" value="HTH_TetR"/>
</dbReference>
<name>A0A0U9H9E7_9BACI</name>
<dbReference type="PROSITE" id="PS50977">
    <property type="entry name" value="HTH_TETR_2"/>
    <property type="match status" value="1"/>
</dbReference>
<keyword evidence="2 3" id="KW-0238">DNA-binding</keyword>
<dbReference type="EMBL" id="BBXV01000039">
    <property type="protein sequence ID" value="GAQ19119.1"/>
    <property type="molecule type" value="Genomic_DNA"/>
</dbReference>
<dbReference type="PANTHER" id="PTHR43479">
    <property type="entry name" value="ACREF/ENVCD OPERON REPRESSOR-RELATED"/>
    <property type="match status" value="1"/>
</dbReference>
<reference evidence="6" key="1">
    <citation type="submission" date="2015-07" db="EMBL/GenBank/DDBJ databases">
        <title>Draft Genome Sequence of Oceanobacillus picturae Heshi-B3 that Was Isolated from Fermented Rice Bran with Aging Salted Mackerel, Which Was Named Heshiko as Traditional Fermented Seafood in Japan.</title>
        <authorList>
            <person name="Akuzawa S."/>
            <person name="Nakagawa J."/>
            <person name="Kanekatsu T."/>
            <person name="Kanesaki Y."/>
            <person name="Suzuki T."/>
        </authorList>
    </citation>
    <scope>NUCLEOTIDE SEQUENCE [LARGE SCALE GENOMIC DNA]</scope>
    <source>
        <strain evidence="6">Heshi-B3</strain>
    </source>
</reference>
<evidence type="ECO:0000313" key="5">
    <source>
        <dbReference type="EMBL" id="GAQ19119.1"/>
    </source>
</evidence>
<dbReference type="InterPro" id="IPR009057">
    <property type="entry name" value="Homeodomain-like_sf"/>
</dbReference>
<dbReference type="PANTHER" id="PTHR43479:SF7">
    <property type="entry name" value="TETR-FAMILY TRANSCRIPTIONAL REGULATOR"/>
    <property type="match status" value="1"/>
</dbReference>
<organism evidence="5 6">
    <name type="scientific">Oceanobacillus picturae</name>
    <dbReference type="NCBI Taxonomy" id="171693"/>
    <lineage>
        <taxon>Bacteria</taxon>
        <taxon>Bacillati</taxon>
        <taxon>Bacillota</taxon>
        <taxon>Bacilli</taxon>
        <taxon>Bacillales</taxon>
        <taxon>Bacillaceae</taxon>
        <taxon>Oceanobacillus</taxon>
    </lineage>
</organism>
<dbReference type="Gene3D" id="1.10.357.10">
    <property type="entry name" value="Tetracycline Repressor, domain 2"/>
    <property type="match status" value="1"/>
</dbReference>
<dbReference type="InterPro" id="IPR050624">
    <property type="entry name" value="HTH-type_Tx_Regulator"/>
</dbReference>
<accession>A0A0U9H9E7</accession>
<evidence type="ECO:0000256" key="3">
    <source>
        <dbReference type="PROSITE-ProRule" id="PRU00335"/>
    </source>
</evidence>
<reference evidence="5 6" key="2">
    <citation type="journal article" date="2016" name="Genome Announc.">
        <title>Draft Genome Sequence of Oceanobacillus picturae Heshi-B3, Isolated from Fermented Rice Bran in a Traditional Japanese Seafood Dish.</title>
        <authorList>
            <person name="Akuzawa S."/>
            <person name="Nagaoka J."/>
            <person name="Kanekatsu M."/>
            <person name="Kanesaki Y."/>
            <person name="Suzuki T."/>
        </authorList>
    </citation>
    <scope>NUCLEOTIDE SEQUENCE [LARGE SCALE GENOMIC DNA]</scope>
    <source>
        <strain evidence="5 6">Heshi-B3</strain>
    </source>
</reference>
<comment type="caution">
    <text evidence="5">The sequence shown here is derived from an EMBL/GenBank/DDBJ whole genome shotgun (WGS) entry which is preliminary data.</text>
</comment>